<keyword evidence="1" id="KW-0645">Protease</keyword>
<dbReference type="Pfam" id="PF00089">
    <property type="entry name" value="Trypsin"/>
    <property type="match status" value="1"/>
</dbReference>
<dbReference type="GO" id="GO:0004252">
    <property type="term" value="F:serine-type endopeptidase activity"/>
    <property type="evidence" value="ECO:0007669"/>
    <property type="project" value="InterPro"/>
</dbReference>
<dbReference type="InterPro" id="IPR001314">
    <property type="entry name" value="Peptidase_S1A"/>
</dbReference>
<reference evidence="6" key="1">
    <citation type="submission" date="2003-08" db="EMBL/GenBank/DDBJ databases">
        <authorList>
            <person name="Birren B."/>
            <person name="Nusbaum C."/>
            <person name="Abebe A."/>
            <person name="Abouelleil A."/>
            <person name="Adekoya E."/>
            <person name="Ait-zahra M."/>
            <person name="Allen N."/>
            <person name="Allen T."/>
            <person name="An P."/>
            <person name="Anderson M."/>
            <person name="Anderson S."/>
            <person name="Arachchi H."/>
            <person name="Armbruster J."/>
            <person name="Bachantsang P."/>
            <person name="Baldwin J."/>
            <person name="Barry A."/>
            <person name="Bayul T."/>
            <person name="Blitshsteyn B."/>
            <person name="Bloom T."/>
            <person name="Blye J."/>
            <person name="Boguslavskiy L."/>
            <person name="Borowsky M."/>
            <person name="Boukhgalter B."/>
            <person name="Brunache A."/>
            <person name="Butler J."/>
            <person name="Calixte N."/>
            <person name="Calvo S."/>
            <person name="Camarata J."/>
            <person name="Campo K."/>
            <person name="Chang J."/>
            <person name="Cheshatsang Y."/>
            <person name="Citroen M."/>
            <person name="Collymore A."/>
            <person name="Considine T."/>
            <person name="Cook A."/>
            <person name="Cooke P."/>
            <person name="Corum B."/>
            <person name="Cuomo C."/>
            <person name="David R."/>
            <person name="Dawoe T."/>
            <person name="Degray S."/>
            <person name="Dodge S."/>
            <person name="Dooley K."/>
            <person name="Dorje P."/>
            <person name="Dorjee K."/>
            <person name="Dorris L."/>
            <person name="Duffey N."/>
            <person name="Dupes A."/>
            <person name="Elkins T."/>
            <person name="Engels R."/>
            <person name="Erickson J."/>
            <person name="Farina A."/>
            <person name="Faro S."/>
            <person name="Ferreira P."/>
            <person name="Fischer H."/>
            <person name="Fitzgerald M."/>
            <person name="Foley K."/>
            <person name="Gage D."/>
            <person name="Galagan J."/>
            <person name="Gearin G."/>
            <person name="Gnerre S."/>
            <person name="Gnirke A."/>
            <person name="Goyette A."/>
            <person name="Graham J."/>
            <person name="Grandbois E."/>
            <person name="Gyaltsen K."/>
            <person name="Hafez N."/>
            <person name="Hagopian D."/>
            <person name="Hagos B."/>
            <person name="Hall J."/>
            <person name="Hatcher B."/>
            <person name="Heller A."/>
            <person name="Higgins H."/>
            <person name="Honan T."/>
            <person name="Horn A."/>
            <person name="Houde N."/>
            <person name="Hughes L."/>
            <person name="Hulme W."/>
            <person name="Husby E."/>
            <person name="Iliev I."/>
            <person name="Jaffe D."/>
            <person name="Jones C."/>
            <person name="Kamal M."/>
            <person name="Kamat A."/>
            <person name="Kamvysselis M."/>
            <person name="Karlsson E."/>
            <person name="Kells C."/>
            <person name="Kieu A."/>
            <person name="Kisner P."/>
            <person name="Kodira C."/>
            <person name="Kulbokas E."/>
            <person name="Labutti K."/>
            <person name="Lama D."/>
            <person name="Landers T."/>
            <person name="Leger J."/>
            <person name="Levine S."/>
            <person name="Lewis D."/>
            <person name="Lewis T."/>
            <person name="Lindblad-toh K."/>
            <person name="Liu X."/>
            <person name="Lokyitsang T."/>
            <person name="Lokyitsang Y."/>
            <person name="Lucien O."/>
            <person name="Lui A."/>
            <person name="Ma L.J."/>
            <person name="Mabbitt R."/>
            <person name="Macdonald J."/>
            <person name="Maclean C."/>
            <person name="Major J."/>
            <person name="Manning J."/>
            <person name="Marabella R."/>
            <person name="Maru K."/>
            <person name="Matthews C."/>
            <person name="Mauceli E."/>
            <person name="Mccarthy M."/>
            <person name="Mcdonough S."/>
            <person name="Mcghee T."/>
            <person name="Meldrim J."/>
            <person name="Meneus L."/>
            <person name="Mesirov J."/>
            <person name="Mihalev A."/>
            <person name="Mihova T."/>
            <person name="Mikkelsen T."/>
            <person name="Mlenga V."/>
            <person name="Moru K."/>
            <person name="Mozes J."/>
            <person name="Mulrain L."/>
            <person name="Munson G."/>
            <person name="Naylor J."/>
            <person name="Newes C."/>
            <person name="Nguyen C."/>
            <person name="Nguyen N."/>
            <person name="Nguyen T."/>
            <person name="Nicol R."/>
            <person name="Nielsen C."/>
            <person name="Nizzari M."/>
            <person name="Norbu C."/>
            <person name="Norbu N."/>
            <person name="O'donnell P."/>
            <person name="Okoawo O."/>
            <person name="O'leary S."/>
            <person name="Omotosho B."/>
            <person name="O'neill K."/>
            <person name="Osman S."/>
            <person name="Parker S."/>
            <person name="Perrin D."/>
            <person name="Phunkhang P."/>
            <person name="Piqani B."/>
            <person name="Purcell S."/>
            <person name="Rachupka T."/>
            <person name="Ramasamy U."/>
            <person name="Rameau R."/>
            <person name="Ray V."/>
            <person name="Raymond C."/>
            <person name="Retta R."/>
            <person name="Richardson S."/>
            <person name="Rise C."/>
            <person name="Rodriguez J."/>
            <person name="Rogers J."/>
            <person name="Rogov P."/>
            <person name="Rutman M."/>
            <person name="Schupbach R."/>
            <person name="Seaman C."/>
            <person name="Settipalli S."/>
            <person name="Sharpe T."/>
            <person name="Sheridan J."/>
            <person name="Sherpa N."/>
            <person name="Shi J."/>
            <person name="Smirnov S."/>
            <person name="Smith C."/>
            <person name="Sougnez C."/>
            <person name="Spencer B."/>
            <person name="Stalker J."/>
            <person name="Stange-thomann N."/>
            <person name="Stavropoulos S."/>
            <person name="Stetson K."/>
            <person name="Stone C."/>
            <person name="Stone S."/>
            <person name="Stubbs M."/>
            <person name="Talamas J."/>
            <person name="Tchuinga P."/>
            <person name="Tenzing P."/>
            <person name="Tesfaye S."/>
            <person name="Theodore J."/>
            <person name="Thoulutsang Y."/>
            <person name="Topham K."/>
            <person name="Towey S."/>
            <person name="Tsamla T."/>
            <person name="Tsomo N."/>
            <person name="Vallee D."/>
            <person name="Vassiliev H."/>
            <person name="Venkataraman V."/>
            <person name="Vinson J."/>
            <person name="Vo A."/>
            <person name="Wade C."/>
            <person name="Wang S."/>
            <person name="Wangchuk T."/>
            <person name="Wangdi T."/>
            <person name="Whittaker C."/>
            <person name="Wilkinson J."/>
            <person name="Wu Y."/>
            <person name="Wyman D."/>
            <person name="Yadav S."/>
            <person name="Yang S."/>
            <person name="Yang X."/>
            <person name="Yeager S."/>
            <person name="Yee E."/>
            <person name="Young G."/>
            <person name="Zainoun J."/>
            <person name="Zembeck L."/>
            <person name="Zimmer A."/>
            <person name="Zody M."/>
            <person name="Lander E."/>
        </authorList>
    </citation>
    <scope>NUCLEOTIDE SEQUENCE [LARGE SCALE GENOMIC DNA]</scope>
</reference>
<keyword evidence="3" id="KW-1015">Disulfide bond</keyword>
<evidence type="ECO:0000313" key="6">
    <source>
        <dbReference type="Proteomes" id="UP000007875"/>
    </source>
</evidence>
<name>H2ZEK6_CIOSA</name>
<evidence type="ECO:0000256" key="1">
    <source>
        <dbReference type="ARBA" id="ARBA00022670"/>
    </source>
</evidence>
<reference evidence="5" key="2">
    <citation type="submission" date="2025-08" db="UniProtKB">
        <authorList>
            <consortium name="Ensembl"/>
        </authorList>
    </citation>
    <scope>IDENTIFICATION</scope>
</reference>
<feature type="domain" description="Peptidase S1" evidence="4">
    <location>
        <begin position="74"/>
        <end position="260"/>
    </location>
</feature>
<protein>
    <recommendedName>
        <fullName evidence="4">Peptidase S1 domain-containing protein</fullName>
    </recommendedName>
</protein>
<dbReference type="PROSITE" id="PS00134">
    <property type="entry name" value="TRYPSIN_HIS"/>
    <property type="match status" value="1"/>
</dbReference>
<evidence type="ECO:0000256" key="2">
    <source>
        <dbReference type="ARBA" id="ARBA00022825"/>
    </source>
</evidence>
<keyword evidence="2" id="KW-0378">Hydrolase</keyword>
<evidence type="ECO:0000256" key="3">
    <source>
        <dbReference type="ARBA" id="ARBA00023157"/>
    </source>
</evidence>
<dbReference type="Proteomes" id="UP000007875">
    <property type="component" value="Unassembled WGS sequence"/>
</dbReference>
<dbReference type="InterPro" id="IPR018114">
    <property type="entry name" value="TRYPSIN_HIS"/>
</dbReference>
<dbReference type="PROSITE" id="PS50240">
    <property type="entry name" value="TRYPSIN_DOM"/>
    <property type="match status" value="1"/>
</dbReference>
<dbReference type="Gene3D" id="2.40.10.10">
    <property type="entry name" value="Trypsin-like serine proteases"/>
    <property type="match status" value="1"/>
</dbReference>
<dbReference type="AlphaFoldDB" id="H2ZEK6"/>
<evidence type="ECO:0000259" key="4">
    <source>
        <dbReference type="PROSITE" id="PS50240"/>
    </source>
</evidence>
<keyword evidence="2" id="KW-0720">Serine protease</keyword>
<dbReference type="STRING" id="51511.ENSCSAVP00000016022"/>
<proteinExistence type="predicted"/>
<dbReference type="SUPFAM" id="SSF50494">
    <property type="entry name" value="Trypsin-like serine proteases"/>
    <property type="match status" value="1"/>
</dbReference>
<dbReference type="SMART" id="SM00020">
    <property type="entry name" value="Tryp_SPc"/>
    <property type="match status" value="1"/>
</dbReference>
<evidence type="ECO:0000313" key="5">
    <source>
        <dbReference type="Ensembl" id="ENSCSAVP00000016022.1"/>
    </source>
</evidence>
<dbReference type="Ensembl" id="ENSCSAVT00000016202.1">
    <property type="protein sequence ID" value="ENSCSAVP00000016022.1"/>
    <property type="gene ID" value="ENSCSAVG00000009437.1"/>
</dbReference>
<dbReference type="CDD" id="cd00190">
    <property type="entry name" value="Tryp_SPc"/>
    <property type="match status" value="1"/>
</dbReference>
<dbReference type="HOGENOM" id="CLU_1071697_0_0_1"/>
<dbReference type="InterPro" id="IPR043504">
    <property type="entry name" value="Peptidase_S1_PA_chymotrypsin"/>
</dbReference>
<dbReference type="GO" id="GO:0006508">
    <property type="term" value="P:proteolysis"/>
    <property type="evidence" value="ECO:0007669"/>
    <property type="project" value="UniProtKB-KW"/>
</dbReference>
<dbReference type="PANTHER" id="PTHR24252">
    <property type="entry name" value="ACROSIN-RELATED"/>
    <property type="match status" value="1"/>
</dbReference>
<keyword evidence="6" id="KW-1185">Reference proteome</keyword>
<dbReference type="PANTHER" id="PTHR24252:SF7">
    <property type="entry name" value="HYALIN"/>
    <property type="match status" value="1"/>
</dbReference>
<sequence>MNGNIPPPTAAITDIAALLKILQRIEQQRIQSAAQQECRVDIQDECCRYDPTAPCCEYQVHRDLAHRAAPITRIVGGGPAGLLRFSVAYISKDTLDAPFCGGTLIYNQWVLTAAHCVLDYCKGTRPISELVVSLGKYRKMSYQRDFGQVDLRIIDVICHPTNCKSAGQPRLNDLALLRLERAVQSNRYFTPAPMPLAFEAPAPSGNCIALGWGSTHGTGHDGVLKEVSVPLISNDQCNRPDWRNCVIRACMMCAGDLNSD</sequence>
<dbReference type="PRINTS" id="PR00722">
    <property type="entry name" value="CHYMOTRYPSIN"/>
</dbReference>
<organism evidence="5 6">
    <name type="scientific">Ciona savignyi</name>
    <name type="common">Pacific transparent sea squirt</name>
    <dbReference type="NCBI Taxonomy" id="51511"/>
    <lineage>
        <taxon>Eukaryota</taxon>
        <taxon>Metazoa</taxon>
        <taxon>Chordata</taxon>
        <taxon>Tunicata</taxon>
        <taxon>Ascidiacea</taxon>
        <taxon>Phlebobranchia</taxon>
        <taxon>Cionidae</taxon>
        <taxon>Ciona</taxon>
    </lineage>
</organism>
<dbReference type="InParanoid" id="H2ZEK6"/>
<dbReference type="InterPro" id="IPR009003">
    <property type="entry name" value="Peptidase_S1_PA"/>
</dbReference>
<dbReference type="GeneTree" id="ENSGT00940000169306"/>
<accession>H2ZEK6</accession>
<reference evidence="5" key="3">
    <citation type="submission" date="2025-09" db="UniProtKB">
        <authorList>
            <consortium name="Ensembl"/>
        </authorList>
    </citation>
    <scope>IDENTIFICATION</scope>
</reference>
<dbReference type="InterPro" id="IPR001254">
    <property type="entry name" value="Trypsin_dom"/>
</dbReference>